<dbReference type="AlphaFoldDB" id="A0A0L0CV77"/>
<dbReference type="OrthoDB" id="392191at2759"/>
<name>A0A0L0CV77_PLAFA</name>
<evidence type="ECO:0000256" key="8">
    <source>
        <dbReference type="ARBA" id="ARBA00023065"/>
    </source>
</evidence>
<evidence type="ECO:0000256" key="2">
    <source>
        <dbReference type="ARBA" id="ARBA00022448"/>
    </source>
</evidence>
<dbReference type="GO" id="GO:0005267">
    <property type="term" value="F:potassium channel activity"/>
    <property type="evidence" value="ECO:0007669"/>
    <property type="project" value="UniProtKB-KW"/>
</dbReference>
<evidence type="ECO:0000313" key="12">
    <source>
        <dbReference type="Proteomes" id="UP000054566"/>
    </source>
</evidence>
<keyword evidence="6" id="KW-0630">Potassium</keyword>
<keyword evidence="4" id="KW-0812">Transmembrane</keyword>
<reference evidence="12" key="2">
    <citation type="submission" date="2015-07" db="EMBL/GenBank/DDBJ databases">
        <title>The genome sequence of Plasmodium falciparum RAJ116.</title>
        <authorList>
            <consortium name="The Broad Institute Genome Sequencing Platform"/>
            <person name="Volkman S.K."/>
            <person name="Neafsey D.E."/>
            <person name="Dash A.P."/>
            <person name="Chitnis C.E."/>
            <person name="Hartl D.L."/>
            <person name="Young S.K."/>
            <person name="Kodira C.D."/>
            <person name="Zeng Q."/>
            <person name="Koehrsen M."/>
            <person name="Godfrey P."/>
            <person name="Alvarado L."/>
            <person name="Berlin A."/>
            <person name="Borenstein D."/>
            <person name="Chen Z."/>
            <person name="Engels R."/>
            <person name="Freedman E."/>
            <person name="Gellesch M."/>
            <person name="Goldberg J."/>
            <person name="Griggs A."/>
            <person name="Gujja S."/>
            <person name="Heiman D."/>
            <person name="Hepburn T."/>
            <person name="Howarth C."/>
            <person name="Jen D."/>
            <person name="Larson L."/>
            <person name="Lewis B."/>
            <person name="Mehta T."/>
            <person name="Park D."/>
            <person name="Pearson M."/>
            <person name="Roberts A."/>
            <person name="Saif S."/>
            <person name="Shea T."/>
            <person name="Shenoy N."/>
            <person name="Sisk P."/>
            <person name="Stolte C."/>
            <person name="Sykes S."/>
            <person name="Walk T."/>
            <person name="White J."/>
            <person name="Yandava C."/>
            <person name="Wirth D.F."/>
            <person name="Nusbaum C."/>
            <person name="Birren B."/>
        </authorList>
    </citation>
    <scope>NUCLEOTIDE SEQUENCE [LARGE SCALE GENOMIC DNA]</scope>
    <source>
        <strain evidence="12">RAJ116</strain>
    </source>
</reference>
<evidence type="ECO:0000256" key="7">
    <source>
        <dbReference type="ARBA" id="ARBA00022989"/>
    </source>
</evidence>
<evidence type="ECO:0000256" key="6">
    <source>
        <dbReference type="ARBA" id="ARBA00022958"/>
    </source>
</evidence>
<dbReference type="EMBL" id="GG664048">
    <property type="protein sequence ID" value="KNC36203.1"/>
    <property type="molecule type" value="Genomic_DNA"/>
</dbReference>
<organism evidence="11 12">
    <name type="scientific">Plasmodium falciparum RAJ116</name>
    <dbReference type="NCBI Taxonomy" id="580058"/>
    <lineage>
        <taxon>Eukaryota</taxon>
        <taxon>Sar</taxon>
        <taxon>Alveolata</taxon>
        <taxon>Apicomplexa</taxon>
        <taxon>Aconoidasida</taxon>
        <taxon>Haemosporida</taxon>
        <taxon>Plasmodiidae</taxon>
        <taxon>Plasmodium</taxon>
        <taxon>Plasmodium (Laverania)</taxon>
    </lineage>
</organism>
<protein>
    <submittedName>
        <fullName evidence="11">Uncharacterized protein</fullName>
    </submittedName>
</protein>
<evidence type="ECO:0000256" key="5">
    <source>
        <dbReference type="ARBA" id="ARBA00022826"/>
    </source>
</evidence>
<proteinExistence type="predicted"/>
<keyword evidence="9" id="KW-0472">Membrane</keyword>
<evidence type="ECO:0000256" key="3">
    <source>
        <dbReference type="ARBA" id="ARBA00022538"/>
    </source>
</evidence>
<accession>A0A0L0CV77</accession>
<dbReference type="Proteomes" id="UP000054566">
    <property type="component" value="Unassembled WGS sequence"/>
</dbReference>
<keyword evidence="3" id="KW-0633">Potassium transport</keyword>
<keyword evidence="8" id="KW-0406">Ion transport</keyword>
<sequence>MYHLIGYPFPFKKNSLDISAINSFFHGTYVDKKKKIKTDLILKNIHPKYHCRNFFFLFQKYLKKGRIIIGIYRCDEDNHMTIVIPCPQKNLLMHKNDKVYVLQSEYES</sequence>
<evidence type="ECO:0000256" key="1">
    <source>
        <dbReference type="ARBA" id="ARBA00004141"/>
    </source>
</evidence>
<reference evidence="12" key="1">
    <citation type="submission" date="2015-07" db="EMBL/GenBank/DDBJ databases">
        <title>Annotation of Plasmodium falciparum RAJ116.</title>
        <authorList>
            <consortium name="The Broad Institute Genome Sequencing Platform"/>
            <person name="Volkman S.K."/>
            <person name="Neafsey D.E."/>
            <person name="Dash A.P."/>
            <person name="Chitnis C.E."/>
            <person name="Hartl D.L."/>
            <person name="Young S.K."/>
            <person name="Zeng Q."/>
            <person name="Koehrsen M."/>
            <person name="Alvarado L."/>
            <person name="Berlin A."/>
            <person name="Borenstein D."/>
            <person name="Chapman S.B."/>
            <person name="Chen Z."/>
            <person name="Engels R."/>
            <person name="Freedman E."/>
            <person name="Gellesch M."/>
            <person name="Goldberg J."/>
            <person name="Griggs A."/>
            <person name="Gujja S."/>
            <person name="Heilman E.R."/>
            <person name="Heiman D.I."/>
            <person name="Howarth C."/>
            <person name="Jen D."/>
            <person name="Larson L."/>
            <person name="Mehta T."/>
            <person name="Neiman D."/>
            <person name="Park D."/>
            <person name="Pearson M."/>
            <person name="Roberts A."/>
            <person name="Saif S."/>
            <person name="Shea T."/>
            <person name="Shenoy N."/>
            <person name="Sisk P."/>
            <person name="Stolte C."/>
            <person name="Sykes S."/>
            <person name="Walk T."/>
            <person name="White J."/>
            <person name="Yandava C."/>
            <person name="Haas B."/>
            <person name="Henn M.R."/>
            <person name="Nusbaum C."/>
            <person name="Birren B."/>
        </authorList>
    </citation>
    <scope>NUCLEOTIDE SEQUENCE [LARGE SCALE GENOMIC DNA]</scope>
    <source>
        <strain evidence="12">RAJ116</strain>
    </source>
</reference>
<dbReference type="InterPro" id="IPR047871">
    <property type="entry name" value="K_chnl_Slo-like"/>
</dbReference>
<keyword evidence="5" id="KW-0631">Potassium channel</keyword>
<evidence type="ECO:0000256" key="4">
    <source>
        <dbReference type="ARBA" id="ARBA00022692"/>
    </source>
</evidence>
<gene>
    <name evidence="11" type="ORF">PFLG_00762</name>
</gene>
<keyword evidence="2" id="KW-0813">Transport</keyword>
<keyword evidence="10" id="KW-0407">Ion channel</keyword>
<evidence type="ECO:0000313" key="11">
    <source>
        <dbReference type="EMBL" id="KNC36203.1"/>
    </source>
</evidence>
<dbReference type="PANTHER" id="PTHR10027:SF10">
    <property type="entry name" value="SLOWPOKE 2, ISOFORM D"/>
    <property type="match status" value="1"/>
</dbReference>
<evidence type="ECO:0000256" key="9">
    <source>
        <dbReference type="ARBA" id="ARBA00023136"/>
    </source>
</evidence>
<keyword evidence="7" id="KW-1133">Transmembrane helix</keyword>
<dbReference type="PANTHER" id="PTHR10027">
    <property type="entry name" value="CALCIUM-ACTIVATED POTASSIUM CHANNEL ALPHA CHAIN"/>
    <property type="match status" value="1"/>
</dbReference>
<dbReference type="GO" id="GO:0016020">
    <property type="term" value="C:membrane"/>
    <property type="evidence" value="ECO:0007669"/>
    <property type="project" value="UniProtKB-SubCell"/>
</dbReference>
<evidence type="ECO:0000256" key="10">
    <source>
        <dbReference type="ARBA" id="ARBA00023303"/>
    </source>
</evidence>
<comment type="subcellular location">
    <subcellularLocation>
        <location evidence="1">Membrane</location>
        <topology evidence="1">Multi-pass membrane protein</topology>
    </subcellularLocation>
</comment>